<evidence type="ECO:0000313" key="1">
    <source>
        <dbReference type="EMBL" id="CAG8814149.1"/>
    </source>
</evidence>
<gene>
    <name evidence="1" type="ORF">RFULGI_LOCUS19072</name>
</gene>
<comment type="caution">
    <text evidence="1">The sequence shown here is derived from an EMBL/GenBank/DDBJ whole genome shotgun (WGS) entry which is preliminary data.</text>
</comment>
<reference evidence="1" key="1">
    <citation type="submission" date="2021-06" db="EMBL/GenBank/DDBJ databases">
        <authorList>
            <person name="Kallberg Y."/>
            <person name="Tangrot J."/>
            <person name="Rosling A."/>
        </authorList>
    </citation>
    <scope>NUCLEOTIDE SEQUENCE</scope>
    <source>
        <strain evidence="1">IN212</strain>
    </source>
</reference>
<keyword evidence="2" id="KW-1185">Reference proteome</keyword>
<dbReference type="Proteomes" id="UP000789396">
    <property type="component" value="Unassembled WGS sequence"/>
</dbReference>
<feature type="non-terminal residue" evidence="1">
    <location>
        <position position="1"/>
    </location>
</feature>
<accession>A0A9N9K911</accession>
<feature type="non-terminal residue" evidence="1">
    <location>
        <position position="112"/>
    </location>
</feature>
<name>A0A9N9K911_9GLOM</name>
<organism evidence="1 2">
    <name type="scientific">Racocetra fulgida</name>
    <dbReference type="NCBI Taxonomy" id="60492"/>
    <lineage>
        <taxon>Eukaryota</taxon>
        <taxon>Fungi</taxon>
        <taxon>Fungi incertae sedis</taxon>
        <taxon>Mucoromycota</taxon>
        <taxon>Glomeromycotina</taxon>
        <taxon>Glomeromycetes</taxon>
        <taxon>Diversisporales</taxon>
        <taxon>Gigasporaceae</taxon>
        <taxon>Racocetra</taxon>
    </lineage>
</organism>
<dbReference type="EMBL" id="CAJVPZ010089462">
    <property type="protein sequence ID" value="CAG8814149.1"/>
    <property type="molecule type" value="Genomic_DNA"/>
</dbReference>
<dbReference type="OrthoDB" id="2444054at2759"/>
<sequence length="112" mass="13351">CDGLVKVSINIEVKIALIHLQHSMIYKRSERFNVDESDIYRILEYDNPNLTQKQVHAWWSILIKQEYIKNSADQLNSAEIFLKDHGYQILLSNYKERIKFFGFVTPFFKIIK</sequence>
<proteinExistence type="predicted"/>
<evidence type="ECO:0000313" key="2">
    <source>
        <dbReference type="Proteomes" id="UP000789396"/>
    </source>
</evidence>
<protein>
    <submittedName>
        <fullName evidence="1">9199_t:CDS:1</fullName>
    </submittedName>
</protein>
<dbReference type="AlphaFoldDB" id="A0A9N9K911"/>